<dbReference type="Proteomes" id="UP000323917">
    <property type="component" value="Chromosome"/>
</dbReference>
<comment type="similarity">
    <text evidence="1">Belongs to the oxoprolinase family.</text>
</comment>
<dbReference type="EC" id="6.4.1.8" evidence="5"/>
<feature type="domain" description="Hydantoinase B/oxoprolinase" evidence="3">
    <location>
        <begin position="768"/>
        <end position="1286"/>
    </location>
</feature>
<dbReference type="GO" id="GO:0016874">
    <property type="term" value="F:ligase activity"/>
    <property type="evidence" value="ECO:0007669"/>
    <property type="project" value="UniProtKB-KW"/>
</dbReference>
<dbReference type="PANTHER" id="PTHR11365:SF23">
    <property type="entry name" value="HYPOTHETICAL 5-OXOPROLINASE (EUROFUNG)-RELATED"/>
    <property type="match status" value="1"/>
</dbReference>
<dbReference type="InterPro" id="IPR008040">
    <property type="entry name" value="Hydant_A_N"/>
</dbReference>
<accession>A0A5B9QD33</accession>
<dbReference type="InterPro" id="IPR003692">
    <property type="entry name" value="Hydantoinase_B"/>
</dbReference>
<dbReference type="PANTHER" id="PTHR11365">
    <property type="entry name" value="5-OXOPROLINASE RELATED"/>
    <property type="match status" value="1"/>
</dbReference>
<dbReference type="Pfam" id="PF01968">
    <property type="entry name" value="Hydantoinase_A"/>
    <property type="match status" value="1"/>
</dbReference>
<evidence type="ECO:0000313" key="6">
    <source>
        <dbReference type="Proteomes" id="UP000323917"/>
    </source>
</evidence>
<dbReference type="InterPro" id="IPR045079">
    <property type="entry name" value="Oxoprolinase-like"/>
</dbReference>
<organism evidence="5 6">
    <name type="scientific">Bythopirellula goksoeyrii</name>
    <dbReference type="NCBI Taxonomy" id="1400387"/>
    <lineage>
        <taxon>Bacteria</taxon>
        <taxon>Pseudomonadati</taxon>
        <taxon>Planctomycetota</taxon>
        <taxon>Planctomycetia</taxon>
        <taxon>Pirellulales</taxon>
        <taxon>Lacipirellulaceae</taxon>
        <taxon>Bythopirellula</taxon>
    </lineage>
</organism>
<dbReference type="GO" id="GO:0005829">
    <property type="term" value="C:cytosol"/>
    <property type="evidence" value="ECO:0007669"/>
    <property type="project" value="TreeGrafter"/>
</dbReference>
<proteinExistence type="inferred from homology"/>
<evidence type="ECO:0000259" key="4">
    <source>
        <dbReference type="Pfam" id="PF05378"/>
    </source>
</evidence>
<feature type="domain" description="Hydantoinase A/oxoprolinase" evidence="2">
    <location>
        <begin position="289"/>
        <end position="568"/>
    </location>
</feature>
<keyword evidence="6" id="KW-1185">Reference proteome</keyword>
<dbReference type="Pfam" id="PF02538">
    <property type="entry name" value="Hydantoinase_B"/>
    <property type="match status" value="1"/>
</dbReference>
<name>A0A5B9QD33_9BACT</name>
<dbReference type="InterPro" id="IPR002821">
    <property type="entry name" value="Hydantoinase_A"/>
</dbReference>
<evidence type="ECO:0000259" key="2">
    <source>
        <dbReference type="Pfam" id="PF01968"/>
    </source>
</evidence>
<evidence type="ECO:0000313" key="5">
    <source>
        <dbReference type="EMBL" id="QEG35525.1"/>
    </source>
</evidence>
<evidence type="ECO:0000259" key="3">
    <source>
        <dbReference type="Pfam" id="PF02538"/>
    </source>
</evidence>
<dbReference type="GO" id="GO:0017168">
    <property type="term" value="F:5-oxoprolinase (ATP-hydrolyzing) activity"/>
    <property type="evidence" value="ECO:0007669"/>
    <property type="project" value="TreeGrafter"/>
</dbReference>
<reference evidence="5 6" key="1">
    <citation type="submission" date="2019-08" db="EMBL/GenBank/DDBJ databases">
        <title>Deep-cultivation of Planctomycetes and their phenomic and genomic characterization uncovers novel biology.</title>
        <authorList>
            <person name="Wiegand S."/>
            <person name="Jogler M."/>
            <person name="Boedeker C."/>
            <person name="Pinto D."/>
            <person name="Vollmers J."/>
            <person name="Rivas-Marin E."/>
            <person name="Kohn T."/>
            <person name="Peeters S.H."/>
            <person name="Heuer A."/>
            <person name="Rast P."/>
            <person name="Oberbeckmann S."/>
            <person name="Bunk B."/>
            <person name="Jeske O."/>
            <person name="Meyerdierks A."/>
            <person name="Storesund J.E."/>
            <person name="Kallscheuer N."/>
            <person name="Luecker S."/>
            <person name="Lage O.M."/>
            <person name="Pohl T."/>
            <person name="Merkel B.J."/>
            <person name="Hornburger P."/>
            <person name="Mueller R.-W."/>
            <person name="Bruemmer F."/>
            <person name="Labrenz M."/>
            <person name="Spormann A.M."/>
            <person name="Op den Camp H."/>
            <person name="Overmann J."/>
            <person name="Amann R."/>
            <person name="Jetten M.S.M."/>
            <person name="Mascher T."/>
            <person name="Medema M.H."/>
            <person name="Devos D.P."/>
            <person name="Kaster A.-K."/>
            <person name="Ovreas L."/>
            <person name="Rohde M."/>
            <person name="Galperin M.Y."/>
            <person name="Jogler C."/>
        </authorList>
    </citation>
    <scope>NUCLEOTIDE SEQUENCE [LARGE SCALE GENOMIC DNA]</scope>
    <source>
        <strain evidence="5 6">Pr1d</strain>
    </source>
</reference>
<evidence type="ECO:0000256" key="1">
    <source>
        <dbReference type="ARBA" id="ARBA00010403"/>
    </source>
</evidence>
<dbReference type="Pfam" id="PF05378">
    <property type="entry name" value="Hydant_A_N"/>
    <property type="match status" value="1"/>
</dbReference>
<keyword evidence="5" id="KW-0436">Ligase</keyword>
<sequence>MTFGPPTASPSMPHPTWEFWIDVGGTFTDCLAQSPDGTVRRHKLLSSAVTKGTVAAGSTRERIVDASRIGDPASFWEGFDFTLLDATGSPVAQSKVVGFNQQNGELQLFPPLAEPPPHSGCYEMRCDIEAPVLAIRYLLGLSLAESIPSVRLRLGTTRGTNALLTRTGARTALAITQGFGDLLEIGSQERPELFALRVVKPAPLTECSIEIAERVTADGSILMKPNRDIIHRQLSNLKSSGIESLAICLLHADLYPEHELIVEEIAREVGFQEVSRSSEVAPLVKIVPRAETTVVDAYLSPVLRNYLDNLRASLPGSQIRLMTSAGGLVGDQAFRGTQSVLSGPAGGVVGYAQVAEATGFERAIGFDMGGTSTDVSRFDGSFEYEYETCKAGVRLVTPMLAINTVAAGGGSICRFDGTQLTVGPASAGADPGPACYGRGGPLTVTDLNYYLGRIAIDKFPFQLDRAAVQRKLDSLVADVCEATEEQLSCVDLAEGLLTVANANMVRAIRSVSIAKGADPADYLLVPFGGAAAQHACAVARELGIRQILNHPDAGILSAYGIGQADVVRHAAQGMSQLLAESNYKQLAAVFDELEQAPYAELIAEGIPSTQIEIHHTIDLRYLGTDVPLNVPFASFSNVARSFESLHREQFGYVPTDIPIEILALRVEALGKTGSKSIASSRCPVNQVTPTTHAACRLNGQDLQIPCYDRADLISGATLTGPALIADMHSTILIEAGWQCETLSGSELLLTDNSPDSISAQESSQQSEAVMLAVFNNLFAGIAEQMGHVLRRTALSVNVKERLDYSCAVFTASGDLVANAPHVPVHLGAMSATVRGIIAENPNLSPGDVYISNDPYRGGSHLPDVTVITPVHDPSTGDLLFFTACRAHHAEIGGVRPGSMPPRSRTLGEEGVLISNFAFVKNGESREAELRKLLSQPPYPSRRVEENLADIRAQVAANQQGARDLLALVERYSLPVVQDKMLGIQDAATAKVRHALASFGNEDREFTDYLETAEGESVPICTKITFQSDAEGPVASIDFTGSGPVVEGNLNANPAIVSAAVLYVLHLLVNEDLPLNEGALRAVNIYLPPGLLNPPRGATLAESPAVAAGNVETSQRVVDVLLGAFGVAAASQGTMNNLLFGNAEFGYYETICGGSGATHEGPGASAVQVHMTNTRATDPEILERRLPLSLLEFSIRRGSGGAGVHHGGDGVVRRLEFLEPLELSLITERRGPHAPYGLNGGDPGQLGKNILHLAKGTKIELPGICERSIEPGDVLTIETPGGGGWGPRS</sequence>
<gene>
    <name evidence="5" type="primary">apc3</name>
    <name evidence="5" type="ORF">Pr1d_28260</name>
</gene>
<dbReference type="KEGG" id="bgok:Pr1d_28260"/>
<dbReference type="EMBL" id="CP042913">
    <property type="protein sequence ID" value="QEG35525.1"/>
    <property type="molecule type" value="Genomic_DNA"/>
</dbReference>
<dbReference type="GO" id="GO:0006749">
    <property type="term" value="P:glutathione metabolic process"/>
    <property type="evidence" value="ECO:0007669"/>
    <property type="project" value="TreeGrafter"/>
</dbReference>
<protein>
    <submittedName>
        <fullName evidence="5">Acetophenone carboxylase gamma subunit</fullName>
        <ecNumber evidence="5">6.4.1.8</ecNumber>
    </submittedName>
</protein>
<feature type="domain" description="Hydantoinase/oxoprolinase N-terminal" evidence="4">
    <location>
        <begin position="130"/>
        <end position="270"/>
    </location>
</feature>